<sequence>MQEPTSEYLELCRAAMLKEQSLSLEQTNNWAHVDRQQVHADWANLYKELAPLIDSSAARAPTVQALIARHYSIASRFYIPSREAYIGMSLFYAENEGMRDFHNGFHPEMVEFLAHGMFEYAQAKL</sequence>
<gene>
    <name evidence="2" type="ORF">PRZ03_21410</name>
</gene>
<protein>
    <submittedName>
        <fullName evidence="2">TipAS antibiotic-recognition domain-containing protein</fullName>
    </submittedName>
</protein>
<dbReference type="SUPFAM" id="SSF89082">
    <property type="entry name" value="Antibiotic binding domain of TipA-like multidrug resistance regulators"/>
    <property type="match status" value="1"/>
</dbReference>
<proteinExistence type="predicted"/>
<feature type="domain" description="TipAS antibiotic-recognition" evidence="1">
    <location>
        <begin position="23"/>
        <end position="120"/>
    </location>
</feature>
<dbReference type="Pfam" id="PF07739">
    <property type="entry name" value="TipAS"/>
    <property type="match status" value="1"/>
</dbReference>
<name>A0ABT5KJM0_9BURK</name>
<reference evidence="2 3" key="1">
    <citation type="submission" date="2022-10" db="EMBL/GenBank/DDBJ databases">
        <title>Paucibacter sp. hw1 Genome sequencing.</title>
        <authorList>
            <person name="Park S."/>
        </authorList>
    </citation>
    <scope>NUCLEOTIDE SEQUENCE [LARGE SCALE GENOMIC DNA]</scope>
    <source>
        <strain evidence="3">hw1</strain>
    </source>
</reference>
<evidence type="ECO:0000313" key="3">
    <source>
        <dbReference type="Proteomes" id="UP001221189"/>
    </source>
</evidence>
<organism evidence="2 3">
    <name type="scientific">Roseateles albus</name>
    <dbReference type="NCBI Taxonomy" id="2987525"/>
    <lineage>
        <taxon>Bacteria</taxon>
        <taxon>Pseudomonadati</taxon>
        <taxon>Pseudomonadota</taxon>
        <taxon>Betaproteobacteria</taxon>
        <taxon>Burkholderiales</taxon>
        <taxon>Sphaerotilaceae</taxon>
        <taxon>Roseateles</taxon>
    </lineage>
</organism>
<dbReference type="RefSeq" id="WP_273602175.1">
    <property type="nucleotide sequence ID" value="NZ_JAQQXT010000017.1"/>
</dbReference>
<evidence type="ECO:0000259" key="1">
    <source>
        <dbReference type="Pfam" id="PF07739"/>
    </source>
</evidence>
<accession>A0ABT5KJM0</accession>
<dbReference type="Gene3D" id="1.10.490.50">
    <property type="entry name" value="Antibiotic binding domain of TipA-like multidrug resistance regulators"/>
    <property type="match status" value="1"/>
</dbReference>
<dbReference type="InterPro" id="IPR036244">
    <property type="entry name" value="TipA-like_antibiotic-bd"/>
</dbReference>
<dbReference type="EMBL" id="JAQQXT010000017">
    <property type="protein sequence ID" value="MDC8774128.1"/>
    <property type="molecule type" value="Genomic_DNA"/>
</dbReference>
<keyword evidence="3" id="KW-1185">Reference proteome</keyword>
<evidence type="ECO:0000313" key="2">
    <source>
        <dbReference type="EMBL" id="MDC8774128.1"/>
    </source>
</evidence>
<dbReference type="Proteomes" id="UP001221189">
    <property type="component" value="Unassembled WGS sequence"/>
</dbReference>
<comment type="caution">
    <text evidence="2">The sequence shown here is derived from an EMBL/GenBank/DDBJ whole genome shotgun (WGS) entry which is preliminary data.</text>
</comment>
<dbReference type="InterPro" id="IPR012925">
    <property type="entry name" value="TipAS_dom"/>
</dbReference>